<feature type="domain" description="Peptidase M14" evidence="2">
    <location>
        <begin position="58"/>
        <end position="289"/>
    </location>
</feature>
<dbReference type="Proteomes" id="UP000484164">
    <property type="component" value="Unassembled WGS sequence"/>
</dbReference>
<dbReference type="GO" id="GO:0004181">
    <property type="term" value="F:metallocarboxypeptidase activity"/>
    <property type="evidence" value="ECO:0007669"/>
    <property type="project" value="InterPro"/>
</dbReference>
<organism evidence="3 4">
    <name type="scientific">Phaeocystidibacter marisrubri</name>
    <dbReference type="NCBI Taxonomy" id="1577780"/>
    <lineage>
        <taxon>Bacteria</taxon>
        <taxon>Pseudomonadati</taxon>
        <taxon>Bacteroidota</taxon>
        <taxon>Flavobacteriia</taxon>
        <taxon>Flavobacteriales</taxon>
        <taxon>Phaeocystidibacteraceae</taxon>
        <taxon>Phaeocystidibacter</taxon>
    </lineage>
</organism>
<evidence type="ECO:0000313" key="3">
    <source>
        <dbReference type="EMBL" id="KAB2817717.1"/>
    </source>
</evidence>
<comment type="similarity">
    <text evidence="1">Belongs to the peptidase M14 family.</text>
</comment>
<protein>
    <recommendedName>
        <fullName evidence="2">Peptidase M14 domain-containing protein</fullName>
    </recommendedName>
</protein>
<dbReference type="AlphaFoldDB" id="A0A6L3ZIR0"/>
<dbReference type="GO" id="GO:0006508">
    <property type="term" value="P:proteolysis"/>
    <property type="evidence" value="ECO:0007669"/>
    <property type="project" value="InterPro"/>
</dbReference>
<gene>
    <name evidence="3" type="ORF">F8C82_04755</name>
</gene>
<accession>A0A6L3ZIR0</accession>
<name>A0A6L3ZIR0_9FLAO</name>
<dbReference type="EMBL" id="WBVQ01000001">
    <property type="protein sequence ID" value="KAB2817717.1"/>
    <property type="molecule type" value="Genomic_DNA"/>
</dbReference>
<evidence type="ECO:0000259" key="2">
    <source>
        <dbReference type="PROSITE" id="PS52035"/>
    </source>
</evidence>
<evidence type="ECO:0000256" key="1">
    <source>
        <dbReference type="PROSITE-ProRule" id="PRU01379"/>
    </source>
</evidence>
<dbReference type="OrthoDB" id="1119199at2"/>
<dbReference type="Gene3D" id="3.40.630.10">
    <property type="entry name" value="Zn peptidases"/>
    <property type="match status" value="1"/>
</dbReference>
<dbReference type="PROSITE" id="PS52035">
    <property type="entry name" value="PEPTIDASE_M14"/>
    <property type="match status" value="1"/>
</dbReference>
<dbReference type="InterPro" id="IPR000834">
    <property type="entry name" value="Peptidase_M14"/>
</dbReference>
<dbReference type="GO" id="GO:0008270">
    <property type="term" value="F:zinc ion binding"/>
    <property type="evidence" value="ECO:0007669"/>
    <property type="project" value="InterPro"/>
</dbReference>
<comment type="caution">
    <text evidence="3">The sequence shown here is derived from an EMBL/GenBank/DDBJ whole genome shotgun (WGS) entry which is preliminary data.</text>
</comment>
<dbReference type="SUPFAM" id="SSF53187">
    <property type="entry name" value="Zn-dependent exopeptidases"/>
    <property type="match status" value="1"/>
</dbReference>
<reference evidence="3 4" key="1">
    <citation type="submission" date="2019-10" db="EMBL/GenBank/DDBJ databases">
        <title>Genome sequence of Phaeocystidibacter marisrubri JCM30614 (type strain).</title>
        <authorList>
            <person name="Bowman J.P."/>
        </authorList>
    </citation>
    <scope>NUCLEOTIDE SEQUENCE [LARGE SCALE GENOMIC DNA]</scope>
    <source>
        <strain evidence="3 4">JCM 30614</strain>
    </source>
</reference>
<keyword evidence="4" id="KW-1185">Reference proteome</keyword>
<proteinExistence type="inferred from homology"/>
<comment type="caution">
    <text evidence="1">Lacks conserved residue(s) required for the propagation of feature annotation.</text>
</comment>
<dbReference type="Pfam" id="PF00246">
    <property type="entry name" value="Peptidase_M14"/>
    <property type="match status" value="1"/>
</dbReference>
<sequence length="438" mass="49362">MKAGGWKQERLDTVSWSLKSGYKQRKYRVYVNSRFRFKLLNSSSMSTSDSTLTNALSWWHSNSEPHDRWLTHAQMVRLFTKVNVNYSVIGRSVEGREIREYVLGTGSRGAVLWSQMHGNEATATYALVDLLLYIESHAQESWLADVLRRIHIRAIPMVNPDGAERWSRRTALNIDPNRDAVALSSPETKLLMDRIKASGAEVAFNLHDQRNIFHLEGTDHSAVISFLAPSADASRSVNPTRRKSMNWISHLQKITKQFYEPGAGKYTDEYYPTAFGENVQALGIPTILIESGAAPGDPNRNVARKLNFILLIEALRVLSNSTVLNDYSIADYKAIPLNDNKQWDLKIENVTIRYSDRSIVADLGIRYNYHPDKTTGKLAYMAILGDIGDLSHQCALQTIDAKEAVFENGERLPQLDEAASFTLYGEQNISIKNGVLIP</sequence>
<evidence type="ECO:0000313" key="4">
    <source>
        <dbReference type="Proteomes" id="UP000484164"/>
    </source>
</evidence>